<comment type="caution">
    <text evidence="1">The sequence shown here is derived from an EMBL/GenBank/DDBJ whole genome shotgun (WGS) entry which is preliminary data.</text>
</comment>
<sequence length="69" mass="7883">MEKAVDMTVDFEDYFPSMMERYGAQGLLTELCNGFRLLMDGERGRITFESLKMKSVGLGWSPSSFIYAQ</sequence>
<accession>A0ABR2QP23</accession>
<keyword evidence="2" id="KW-1185">Reference proteome</keyword>
<protein>
    <submittedName>
        <fullName evidence="1">Uncharacterized protein</fullName>
    </submittedName>
</protein>
<proteinExistence type="predicted"/>
<evidence type="ECO:0000313" key="1">
    <source>
        <dbReference type="EMBL" id="KAK9002410.1"/>
    </source>
</evidence>
<evidence type="ECO:0000313" key="2">
    <source>
        <dbReference type="Proteomes" id="UP001396334"/>
    </source>
</evidence>
<dbReference type="InterPro" id="IPR044205">
    <property type="entry name" value="KIC/PBP1/KRP1"/>
</dbReference>
<reference evidence="1 2" key="1">
    <citation type="journal article" date="2024" name="G3 (Bethesda)">
        <title>Genome assembly of Hibiscus sabdariffa L. provides insights into metabolisms of medicinal natural products.</title>
        <authorList>
            <person name="Kim T."/>
        </authorList>
    </citation>
    <scope>NUCLEOTIDE SEQUENCE [LARGE SCALE GENOMIC DNA]</scope>
    <source>
        <strain evidence="1">TK-2024</strain>
        <tissue evidence="1">Old leaves</tissue>
    </source>
</reference>
<gene>
    <name evidence="1" type="ORF">V6N11_025092</name>
</gene>
<dbReference type="PANTHER" id="PTHR47319">
    <property type="entry name" value="CALCIUM-BINDING PROTEIN KIC"/>
    <property type="match status" value="1"/>
</dbReference>
<dbReference type="Proteomes" id="UP001396334">
    <property type="component" value="Unassembled WGS sequence"/>
</dbReference>
<dbReference type="EMBL" id="JBBPBN010000035">
    <property type="protein sequence ID" value="KAK9002410.1"/>
    <property type="molecule type" value="Genomic_DNA"/>
</dbReference>
<dbReference type="PANTHER" id="PTHR47319:SF2">
    <property type="entry name" value="CALCIUM-BINDING PROTEIN PBP1-LIKE"/>
    <property type="match status" value="1"/>
</dbReference>
<name>A0ABR2QP23_9ROSI</name>
<organism evidence="1 2">
    <name type="scientific">Hibiscus sabdariffa</name>
    <name type="common">roselle</name>
    <dbReference type="NCBI Taxonomy" id="183260"/>
    <lineage>
        <taxon>Eukaryota</taxon>
        <taxon>Viridiplantae</taxon>
        <taxon>Streptophyta</taxon>
        <taxon>Embryophyta</taxon>
        <taxon>Tracheophyta</taxon>
        <taxon>Spermatophyta</taxon>
        <taxon>Magnoliopsida</taxon>
        <taxon>eudicotyledons</taxon>
        <taxon>Gunneridae</taxon>
        <taxon>Pentapetalae</taxon>
        <taxon>rosids</taxon>
        <taxon>malvids</taxon>
        <taxon>Malvales</taxon>
        <taxon>Malvaceae</taxon>
        <taxon>Malvoideae</taxon>
        <taxon>Hibiscus</taxon>
    </lineage>
</organism>